<evidence type="ECO:0000313" key="6">
    <source>
        <dbReference type="EMBL" id="QPS08436.1"/>
    </source>
</evidence>
<dbReference type="RefSeq" id="WP_013801584.1">
    <property type="nucleotide sequence ID" value="NZ_CAGKLB010000039.1"/>
</dbReference>
<sequence length="247" mass="25843">MKSLVLLTLAATTATVALAQEQGRVLSVTPVTQQVAVPQQVCRDENVYSGQRSTSGAGAVLGALAGGVVGNAIGHGGGRAAATAAGVIGGAMLGNQAEASGQQPQYQTVRNCTTQTYYQNRAVAYDVVYEYAGRNYTTRTATPPGDWIALSVQPAANSGAYGSNGYYSTNQPPQAAYSTTPVPPPVVYENNYYDGGYYPAQPVQPVYSAGDYVAPVVIGAALAAGVYYASRPSYHGWRGGYRHGWRR</sequence>
<evidence type="ECO:0000256" key="2">
    <source>
        <dbReference type="ARBA" id="ARBA00023136"/>
    </source>
</evidence>
<dbReference type="InterPro" id="IPR008816">
    <property type="entry name" value="Gly_zipper_2TM_dom"/>
</dbReference>
<reference evidence="6 7" key="1">
    <citation type="submission" date="2020-12" db="EMBL/GenBank/DDBJ databases">
        <title>FDA dAtabase for Regulatory Grade micrObial Sequences (FDA-ARGOS): Supporting development and validation of Infectious Disease Dx tests.</title>
        <authorList>
            <person name="Sproer C."/>
            <person name="Gronow S."/>
            <person name="Severitt S."/>
            <person name="Schroder I."/>
            <person name="Tallon L."/>
            <person name="Sadzewicz L."/>
            <person name="Zhao X."/>
            <person name="Boylan J."/>
            <person name="Ott S."/>
            <person name="Bowen H."/>
            <person name="Vavikolanu K."/>
            <person name="Mehta A."/>
            <person name="Aluvathingal J."/>
            <person name="Nadendla S."/>
            <person name="Lowell S."/>
            <person name="Myers T."/>
            <person name="Yan Y."/>
            <person name="Sichtig H."/>
        </authorList>
    </citation>
    <scope>NUCLEOTIDE SEQUENCE [LARGE SCALE GENOMIC DNA]</scope>
    <source>
        <strain evidence="6 7">FDAARGOS_909</strain>
    </source>
</reference>
<evidence type="ECO:0000256" key="3">
    <source>
        <dbReference type="SAM" id="SignalP"/>
    </source>
</evidence>
<name>A0A286IWZ6_DELAC</name>
<accession>A0A286IWZ6</accession>
<proteinExistence type="predicted"/>
<protein>
    <submittedName>
        <fullName evidence="6">Glycine zipper 2TM domain-containing protein</fullName>
    </submittedName>
</protein>
<keyword evidence="2" id="KW-0472">Membrane</keyword>
<keyword evidence="3" id="KW-0732">Signal</keyword>
<dbReference type="Proteomes" id="UP000594778">
    <property type="component" value="Chromosome"/>
</dbReference>
<feature type="domain" description="Glycine zipper 2TM" evidence="4">
    <location>
        <begin position="57"/>
        <end position="97"/>
    </location>
</feature>
<evidence type="ECO:0000259" key="4">
    <source>
        <dbReference type="Pfam" id="PF05433"/>
    </source>
</evidence>
<dbReference type="AlphaFoldDB" id="A0A286IWZ6"/>
<dbReference type="GO" id="GO:0019867">
    <property type="term" value="C:outer membrane"/>
    <property type="evidence" value="ECO:0007669"/>
    <property type="project" value="InterPro"/>
</dbReference>
<evidence type="ECO:0000313" key="7">
    <source>
        <dbReference type="Proteomes" id="UP000594778"/>
    </source>
</evidence>
<dbReference type="EMBL" id="JAWWMZ010000002">
    <property type="protein sequence ID" value="MDX4952660.1"/>
    <property type="molecule type" value="Genomic_DNA"/>
</dbReference>
<dbReference type="InterPro" id="IPR051407">
    <property type="entry name" value="Bact_OM_lipoprot/Surf_antigen"/>
</dbReference>
<evidence type="ECO:0000256" key="1">
    <source>
        <dbReference type="ARBA" id="ARBA00004370"/>
    </source>
</evidence>
<reference evidence="5" key="2">
    <citation type="submission" date="2023-11" db="EMBL/GenBank/DDBJ databases">
        <title>Identification and selenium tolerance of Delftia acidovorans R3-25.</title>
        <authorList>
            <person name="Zhang S."/>
            <person name="Liu Y."/>
            <person name="Guo Y."/>
        </authorList>
    </citation>
    <scope>NUCLEOTIDE SEQUENCE</scope>
    <source>
        <strain evidence="5">R3-25</strain>
    </source>
</reference>
<feature type="signal peptide" evidence="3">
    <location>
        <begin position="1"/>
        <end position="19"/>
    </location>
</feature>
<dbReference type="PANTHER" id="PTHR35603:SF2">
    <property type="entry name" value="OUTER MEMBRANE LIPOPROTEIN"/>
    <property type="match status" value="1"/>
</dbReference>
<comment type="subcellular location">
    <subcellularLocation>
        <location evidence="1">Membrane</location>
    </subcellularLocation>
</comment>
<dbReference type="Pfam" id="PF05433">
    <property type="entry name" value="Rick_17kDa_Anti"/>
    <property type="match status" value="1"/>
</dbReference>
<dbReference type="PANTHER" id="PTHR35603">
    <property type="match status" value="1"/>
</dbReference>
<evidence type="ECO:0000313" key="5">
    <source>
        <dbReference type="EMBL" id="MDX4952660.1"/>
    </source>
</evidence>
<dbReference type="Proteomes" id="UP001287445">
    <property type="component" value="Unassembled WGS sequence"/>
</dbReference>
<gene>
    <name evidence="6" type="ORF">I6G66_30030</name>
    <name evidence="5" type="ORF">SGN30_04405</name>
</gene>
<dbReference type="EMBL" id="CP065668">
    <property type="protein sequence ID" value="QPS08436.1"/>
    <property type="molecule type" value="Genomic_DNA"/>
</dbReference>
<organism evidence="6 7">
    <name type="scientific">Delftia acidovorans</name>
    <name type="common">Pseudomonas acidovorans</name>
    <name type="synonym">Comamonas acidovorans</name>
    <dbReference type="NCBI Taxonomy" id="80866"/>
    <lineage>
        <taxon>Bacteria</taxon>
        <taxon>Pseudomonadati</taxon>
        <taxon>Pseudomonadota</taxon>
        <taxon>Betaproteobacteria</taxon>
        <taxon>Burkholderiales</taxon>
        <taxon>Comamonadaceae</taxon>
        <taxon>Delftia</taxon>
    </lineage>
</organism>
<feature type="chain" id="PRO_5015076863" evidence="3">
    <location>
        <begin position="20"/>
        <end position="247"/>
    </location>
</feature>